<name>A0A0A8ZBF8_ARUDO</name>
<accession>A0A0A8ZBF8</accession>
<dbReference type="AlphaFoldDB" id="A0A0A8ZBF8"/>
<reference evidence="1" key="1">
    <citation type="submission" date="2014-09" db="EMBL/GenBank/DDBJ databases">
        <authorList>
            <person name="Magalhaes I.L.F."/>
            <person name="Oliveira U."/>
            <person name="Santos F.R."/>
            <person name="Vidigal T.H.D.A."/>
            <person name="Brescovit A.D."/>
            <person name="Santos A.J."/>
        </authorList>
    </citation>
    <scope>NUCLEOTIDE SEQUENCE</scope>
    <source>
        <tissue evidence="1">Shoot tissue taken approximately 20 cm above the soil surface</tissue>
    </source>
</reference>
<organism evidence="1">
    <name type="scientific">Arundo donax</name>
    <name type="common">Giant reed</name>
    <name type="synonym">Donax arundinaceus</name>
    <dbReference type="NCBI Taxonomy" id="35708"/>
    <lineage>
        <taxon>Eukaryota</taxon>
        <taxon>Viridiplantae</taxon>
        <taxon>Streptophyta</taxon>
        <taxon>Embryophyta</taxon>
        <taxon>Tracheophyta</taxon>
        <taxon>Spermatophyta</taxon>
        <taxon>Magnoliopsida</taxon>
        <taxon>Liliopsida</taxon>
        <taxon>Poales</taxon>
        <taxon>Poaceae</taxon>
        <taxon>PACMAD clade</taxon>
        <taxon>Arundinoideae</taxon>
        <taxon>Arundineae</taxon>
        <taxon>Arundo</taxon>
    </lineage>
</organism>
<evidence type="ECO:0000313" key="1">
    <source>
        <dbReference type="EMBL" id="JAD36754.1"/>
    </source>
</evidence>
<sequence length="37" mass="4319">MTGPILITLLYGSVVNRDMPQKQAKLYQFQVIYYVQV</sequence>
<protein>
    <submittedName>
        <fullName evidence="1">Uncharacterized protein</fullName>
    </submittedName>
</protein>
<reference evidence="1" key="2">
    <citation type="journal article" date="2015" name="Data Brief">
        <title>Shoot transcriptome of the giant reed, Arundo donax.</title>
        <authorList>
            <person name="Barrero R.A."/>
            <person name="Guerrero F.D."/>
            <person name="Moolhuijzen P."/>
            <person name="Goolsby J.A."/>
            <person name="Tidwell J."/>
            <person name="Bellgard S.E."/>
            <person name="Bellgard M.I."/>
        </authorList>
    </citation>
    <scope>NUCLEOTIDE SEQUENCE</scope>
    <source>
        <tissue evidence="1">Shoot tissue taken approximately 20 cm above the soil surface</tissue>
    </source>
</reference>
<dbReference type="EMBL" id="GBRH01261141">
    <property type="protein sequence ID" value="JAD36754.1"/>
    <property type="molecule type" value="Transcribed_RNA"/>
</dbReference>
<proteinExistence type="predicted"/>